<evidence type="ECO:0000256" key="2">
    <source>
        <dbReference type="ARBA" id="ARBA00022490"/>
    </source>
</evidence>
<dbReference type="InterPro" id="IPR036322">
    <property type="entry name" value="WD40_repeat_dom_sf"/>
</dbReference>
<keyword evidence="13" id="KW-1185">Reference proteome</keyword>
<dbReference type="GO" id="GO:0005930">
    <property type="term" value="C:axoneme"/>
    <property type="evidence" value="ECO:0007669"/>
    <property type="project" value="UniProtKB-SubCell"/>
</dbReference>
<feature type="region of interest" description="Disordered" evidence="10">
    <location>
        <begin position="1392"/>
        <end position="1430"/>
    </location>
</feature>
<feature type="repeat" description="WD" evidence="8">
    <location>
        <begin position="266"/>
        <end position="297"/>
    </location>
</feature>
<feature type="compositionally biased region" description="Acidic residues" evidence="10">
    <location>
        <begin position="1396"/>
        <end position="1427"/>
    </location>
</feature>
<evidence type="ECO:0000256" key="9">
    <source>
        <dbReference type="SAM" id="Coils"/>
    </source>
</evidence>
<dbReference type="SMART" id="SM00320">
    <property type="entry name" value="WD40"/>
    <property type="match status" value="9"/>
</dbReference>
<feature type="repeat" description="WD" evidence="8">
    <location>
        <begin position="371"/>
        <end position="412"/>
    </location>
</feature>
<accession>T0S2E2</accession>
<dbReference type="OrthoDB" id="1935234at2759"/>
<dbReference type="Pfam" id="PF00400">
    <property type="entry name" value="WD40"/>
    <property type="match status" value="2"/>
</dbReference>
<dbReference type="RefSeq" id="XP_008607179.1">
    <property type="nucleotide sequence ID" value="XM_008608957.1"/>
</dbReference>
<gene>
    <name evidence="12" type="ORF">SDRG_03326</name>
</gene>
<evidence type="ECO:0000256" key="5">
    <source>
        <dbReference type="ARBA" id="ARBA00023054"/>
    </source>
</evidence>
<sequence length="1743" mass="194402">MDVDPTQADQLEDDFFYGPEDLVRPQMHGDMPRDLFAFVAMRGFDTRKRHNMLYVDETVVLTAAGNTAQLLDTSTMERTYVFGYSGAGVGAIAVHPRRAFFAVGEKGPKPNICVYAYPSLKLYRVLRNGTERAYSSLRFSQDGSKLASVGSAPDFLLTVWNWRLEQTILRCKAFGQEVFNVQFAPHDNGFLTTSGTGHVRFWKMASTFTGLKLQGDIGKFGKSELSDIEAFCVLPDKKVLSSTERGALLLWDGNFIKCEIVTSNRERAHRGAINVVLFEPDTQCIVTAGSDGAIKWWPFSAIDQADVQEDDTVAEVTPIDAVHITTKTLHHVASPADIRCLLRGESHYLIQDGHGVVHRLDMDTKLVTTLLECHAGAIAGVGTSPCEHTCATAGVDGNVLCWDYTTATPLFSMRFNMGATSLTYAPASHDPQGKTVAVAFADGVIRVLERGPSSWHRAYVFKPHNQPISCMAYSPNGQYFASGSADNTLFIFHCPSLHKYEPVGFVPNVSVRHLSWRLDSRAILLTSRDGVVGEIDVPNLHDDERQTYELDVRLKQYAFRRVRKLSTAELSAMANEPATDKPSGYNVSPCPVSASIGFGEVEVAPDATPVVVAAMYCCASPSCFLVTVAGPHVGFTYKCDWTKPFAIDVFPDDPSGLVHTMTRSHSQRFLLAGNSNGKVHLRSSVAPLASLTLAMHDEAAHGTPGIAMSFDDAFVVSGGSDGQLVVVRVLTEKVAETAVTMLERYARKLAEARKIYQTAHDQLAAKNEVLRNDGNEANLWVNNPVYAGAVAYSTFLDGIAIGDIEVLGGVVRQLSTEAPDESPFLPVAAVDLSLEVPVTRKEVPDITNSEAYTIQDAKLKLEADIRANSALAKKNRTRAIIAEMQDEFRQLQLLDSSHEPTARLEPAQWNIDPEYGAMLVAAGDKQCDEVRKEMAYAYEQSELLLAKLRRKYVGGLAVELITLHGFANGLHVQSFRTMRMPEVLADRLRLIHLELQEAASNQSVGKETRTVLDFIHTPKVAAEDGRTRVVEEAVVDGAGDGASAHRFEYRKMMRAQRKARIQAWETKKPREDADDPRDVAAIAFASTHMEDYKLKTSASYVVPEDQRVNAMKKRKQMALLEEKMYDIAMTFNAKVLELRELKHRLMEQIQEDNLLLHALEASQKVGPPSRVFEPVLDLREWPEQRERVLDAHIDEYQKKGTVSKATLSALTHDAAASPKEHALHPLLELPPMETSDTYALSPLEDEERRVRATQVQMQIDDLKHKVAHAIATFDDAIYRLRREKMKLDIALKKGEIKLLTRLGELVLLEQFESKETLLVSKLEKCKADKAQVVKDLTECSDQLLTKRKELDEWQASEASIQNDFVNLVGSLHPSFTVLQKIFRKRLKRAKKRANDDDGGDDDDDDDDDDDEYNSDDDDDDGGNEDETCPAGCDVSLYEKVLALREKKADIDDATGDVVKAIDELKRATDRQTQKQRQIDKELTATEQDIQAFQTEKQMRFNELDVIVALSKQQLRCMQPAVVPEGMSAESTQLVLPETIENGLIFTQSAIQRLVARIRSLQDENKALRQVFKDLHKQQSQLSRDKARQHDVIAAVRDKCEQLQLLKFGQLIDIDVLDKACDTGNLHELQSKVRTKELHGEKHASATRAEQQRLKLEILRATEDNTRLLTEIAALSERQFSLEADLNTADVQHSLVDDSVGLEKEMTERKKLVELVKLQARELDALKQEVLMLRGKRGRVHAPT</sequence>
<dbReference type="Proteomes" id="UP000030762">
    <property type="component" value="Unassembled WGS sequence"/>
</dbReference>
<dbReference type="Gene3D" id="2.130.10.10">
    <property type="entry name" value="YVTN repeat-like/Quinoprotein amine dehydrogenase"/>
    <property type="match status" value="2"/>
</dbReference>
<dbReference type="eggNOG" id="KOG2106">
    <property type="taxonomic scope" value="Eukaryota"/>
</dbReference>
<dbReference type="InterPro" id="IPR055439">
    <property type="entry name" value="Beta-prop_EML_1st"/>
</dbReference>
<keyword evidence="2" id="KW-0963">Cytoplasm</keyword>
<evidence type="ECO:0000259" key="11">
    <source>
        <dbReference type="Pfam" id="PF23409"/>
    </source>
</evidence>
<dbReference type="OMA" id="FIMDRVH"/>
<proteinExistence type="predicted"/>
<keyword evidence="4" id="KW-0677">Repeat</keyword>
<evidence type="ECO:0000313" key="13">
    <source>
        <dbReference type="Proteomes" id="UP000030762"/>
    </source>
</evidence>
<dbReference type="Pfam" id="PF23409">
    <property type="entry name" value="Beta-prop_EML"/>
    <property type="match status" value="1"/>
</dbReference>
<dbReference type="InParanoid" id="T0S2E2"/>
<evidence type="ECO:0000313" key="12">
    <source>
        <dbReference type="EMBL" id="EQC39118.1"/>
    </source>
</evidence>
<evidence type="ECO:0000256" key="3">
    <source>
        <dbReference type="ARBA" id="ARBA00022574"/>
    </source>
</evidence>
<dbReference type="InterPro" id="IPR001680">
    <property type="entry name" value="WD40_rpt"/>
</dbReference>
<reference evidence="12 13" key="1">
    <citation type="submission" date="2012-04" db="EMBL/GenBank/DDBJ databases">
        <title>The Genome Sequence of Saprolegnia declina VS20.</title>
        <authorList>
            <consortium name="The Broad Institute Genome Sequencing Platform"/>
            <person name="Russ C."/>
            <person name="Nusbaum C."/>
            <person name="Tyler B."/>
            <person name="van West P."/>
            <person name="Dieguez-Uribeondo J."/>
            <person name="de Bruijn I."/>
            <person name="Tripathy S."/>
            <person name="Jiang R."/>
            <person name="Young S.K."/>
            <person name="Zeng Q."/>
            <person name="Gargeya S."/>
            <person name="Fitzgerald M."/>
            <person name="Haas B."/>
            <person name="Abouelleil A."/>
            <person name="Alvarado L."/>
            <person name="Arachchi H.M."/>
            <person name="Berlin A."/>
            <person name="Chapman S.B."/>
            <person name="Goldberg J."/>
            <person name="Griggs A."/>
            <person name="Gujja S."/>
            <person name="Hansen M."/>
            <person name="Howarth C."/>
            <person name="Imamovic A."/>
            <person name="Larimer J."/>
            <person name="McCowen C."/>
            <person name="Montmayeur A."/>
            <person name="Murphy C."/>
            <person name="Neiman D."/>
            <person name="Pearson M."/>
            <person name="Priest M."/>
            <person name="Roberts A."/>
            <person name="Saif S."/>
            <person name="Shea T."/>
            <person name="Sisk P."/>
            <person name="Sykes S."/>
            <person name="Wortman J."/>
            <person name="Nusbaum C."/>
            <person name="Birren B."/>
        </authorList>
    </citation>
    <scope>NUCLEOTIDE SEQUENCE [LARGE SCALE GENOMIC DNA]</scope>
    <source>
        <strain evidence="12 13">VS20</strain>
    </source>
</reference>
<dbReference type="InterPro" id="IPR015943">
    <property type="entry name" value="WD40/YVTN_repeat-like_dom_sf"/>
</dbReference>
<feature type="repeat" description="WD" evidence="8">
    <location>
        <begin position="461"/>
        <end position="492"/>
    </location>
</feature>
<evidence type="ECO:0000256" key="6">
    <source>
        <dbReference type="ARBA" id="ARBA00023212"/>
    </source>
</evidence>
<dbReference type="PROSITE" id="PS50082">
    <property type="entry name" value="WD_REPEATS_2"/>
    <property type="match status" value="3"/>
</dbReference>
<evidence type="ECO:0000256" key="1">
    <source>
        <dbReference type="ARBA" id="ARBA00004430"/>
    </source>
</evidence>
<keyword evidence="5 9" id="KW-0175">Coiled coil</keyword>
<feature type="coiled-coil region" evidence="9">
    <location>
        <begin position="1550"/>
        <end position="1577"/>
    </location>
</feature>
<dbReference type="PANTHER" id="PTHR14885">
    <property type="entry name" value="CILIA- AND FLAGELLA-ASSOCIATED PROTEIN 43-RELATED"/>
    <property type="match status" value="1"/>
</dbReference>
<evidence type="ECO:0000256" key="7">
    <source>
        <dbReference type="ARBA" id="ARBA00023273"/>
    </source>
</evidence>
<name>T0S2E2_SAPDV</name>
<feature type="domain" description="EML-like first beta-propeller" evidence="11">
    <location>
        <begin position="89"/>
        <end position="300"/>
    </location>
</feature>
<dbReference type="PROSITE" id="PS50294">
    <property type="entry name" value="WD_REPEATS_REGION"/>
    <property type="match status" value="2"/>
</dbReference>
<dbReference type="SUPFAM" id="SSF50978">
    <property type="entry name" value="WD40 repeat-like"/>
    <property type="match status" value="2"/>
</dbReference>
<organism evidence="12 13">
    <name type="scientific">Saprolegnia diclina (strain VS20)</name>
    <dbReference type="NCBI Taxonomy" id="1156394"/>
    <lineage>
        <taxon>Eukaryota</taxon>
        <taxon>Sar</taxon>
        <taxon>Stramenopiles</taxon>
        <taxon>Oomycota</taxon>
        <taxon>Saprolegniomycetes</taxon>
        <taxon>Saprolegniales</taxon>
        <taxon>Saprolegniaceae</taxon>
        <taxon>Saprolegnia</taxon>
    </lineage>
</organism>
<dbReference type="PANTHER" id="PTHR14885:SF3">
    <property type="entry name" value="CILIA- AND FLAGELLA-ASSOCIATED PROTEIN 44"/>
    <property type="match status" value="1"/>
</dbReference>
<protein>
    <recommendedName>
        <fullName evidence="11">EML-like first beta-propeller domain-containing protein</fullName>
    </recommendedName>
</protein>
<evidence type="ECO:0000256" key="10">
    <source>
        <dbReference type="SAM" id="MobiDB-lite"/>
    </source>
</evidence>
<dbReference type="STRING" id="1156394.T0S2E2"/>
<dbReference type="EMBL" id="JH767139">
    <property type="protein sequence ID" value="EQC39118.1"/>
    <property type="molecule type" value="Genomic_DNA"/>
</dbReference>
<evidence type="ECO:0000256" key="4">
    <source>
        <dbReference type="ARBA" id="ARBA00022737"/>
    </source>
</evidence>
<dbReference type="VEuPathDB" id="FungiDB:SDRG_03326"/>
<keyword evidence="3 8" id="KW-0853">WD repeat</keyword>
<evidence type="ECO:0000256" key="8">
    <source>
        <dbReference type="PROSITE-ProRule" id="PRU00221"/>
    </source>
</evidence>
<keyword evidence="6" id="KW-0206">Cytoskeleton</keyword>
<comment type="subcellular location">
    <subcellularLocation>
        <location evidence="1">Cytoplasm</location>
        <location evidence="1">Cytoskeleton</location>
        <location evidence="1">Cilium axoneme</location>
    </subcellularLocation>
</comment>
<dbReference type="Pfam" id="PF25828">
    <property type="entry name" value="CC_Cfap43"/>
    <property type="match status" value="1"/>
</dbReference>
<keyword evidence="7" id="KW-0966">Cell projection</keyword>
<dbReference type="GeneID" id="19944053"/>